<organism evidence="1 2">
    <name type="scientific">Arenimonas caeni</name>
    <dbReference type="NCBI Taxonomy" id="2058085"/>
    <lineage>
        <taxon>Bacteria</taxon>
        <taxon>Pseudomonadati</taxon>
        <taxon>Pseudomonadota</taxon>
        <taxon>Gammaproteobacteria</taxon>
        <taxon>Lysobacterales</taxon>
        <taxon>Lysobacteraceae</taxon>
        <taxon>Arenimonas</taxon>
    </lineage>
</organism>
<protein>
    <submittedName>
        <fullName evidence="1">DUF1365 domain-containing protein</fullName>
    </submittedName>
</protein>
<dbReference type="PANTHER" id="PTHR33973">
    <property type="entry name" value="OS07G0153300 PROTEIN"/>
    <property type="match status" value="1"/>
</dbReference>
<comment type="caution">
    <text evidence="1">The sequence shown here is derived from an EMBL/GenBank/DDBJ whole genome shotgun (WGS) entry which is preliminary data.</text>
</comment>
<evidence type="ECO:0000313" key="1">
    <source>
        <dbReference type="EMBL" id="PRH82696.1"/>
    </source>
</evidence>
<dbReference type="RefSeq" id="WP_106990041.1">
    <property type="nucleotide sequence ID" value="NZ_KZ679087.1"/>
</dbReference>
<dbReference type="AlphaFoldDB" id="A0A2P6M9L2"/>
<dbReference type="PANTHER" id="PTHR33973:SF4">
    <property type="entry name" value="OS07G0153300 PROTEIN"/>
    <property type="match status" value="1"/>
</dbReference>
<dbReference type="EMBL" id="PVLF01000005">
    <property type="protein sequence ID" value="PRH82696.1"/>
    <property type="molecule type" value="Genomic_DNA"/>
</dbReference>
<dbReference type="OrthoDB" id="9778801at2"/>
<dbReference type="Pfam" id="PF07103">
    <property type="entry name" value="DUF1365"/>
    <property type="match status" value="1"/>
</dbReference>
<dbReference type="InterPro" id="IPR010775">
    <property type="entry name" value="DUF1365"/>
</dbReference>
<reference evidence="1 2" key="1">
    <citation type="submission" date="2018-03" db="EMBL/GenBank/DDBJ databases">
        <title>Arenimonas caeni sp. nov., isolated from activated sludge.</title>
        <authorList>
            <person name="Liu H."/>
        </authorList>
    </citation>
    <scope>NUCLEOTIDE SEQUENCE [LARGE SCALE GENOMIC DNA]</scope>
    <source>
        <strain evidence="2">z29</strain>
    </source>
</reference>
<dbReference type="Proteomes" id="UP000241736">
    <property type="component" value="Unassembled WGS sequence"/>
</dbReference>
<name>A0A2P6M9L2_9GAMM</name>
<gene>
    <name evidence="1" type="ORF">C6N40_05660</name>
</gene>
<sequence>MALNSAIYEGWVRHRRFAPVQNAFRYRVFQLYVDLAELDQVFAGRWFWSLDRPNLAQLRRRDYYGDPALPLDTAVRDRVQETLGKRPTGPIRLLTHGRYFGKTMNPVSFYYGFADDGETLEWILAEITNTPWNERHAYLLDAAAAERHGQALHWDFDKGFHVSPFMPMQRRYRWAFQPPGETLRVHMDVFDGERRDFDATLVLERRPWTGNTLASCLARYPLHTAKVGAAIYWQAARLWLKRTPFHPHPRTLPGAPE</sequence>
<keyword evidence="2" id="KW-1185">Reference proteome</keyword>
<proteinExistence type="predicted"/>
<accession>A0A2P6M9L2</accession>
<evidence type="ECO:0000313" key="2">
    <source>
        <dbReference type="Proteomes" id="UP000241736"/>
    </source>
</evidence>